<evidence type="ECO:0000313" key="2">
    <source>
        <dbReference type="Proteomes" id="UP000002316"/>
    </source>
</evidence>
<dbReference type="RefSeq" id="XP_011777312.1">
    <property type="nucleotide sequence ID" value="XM_011779010.1"/>
</dbReference>
<organism evidence="1 2">
    <name type="scientific">Trypanosoma brucei gambiense (strain MHOM/CI/86/DAL972)</name>
    <dbReference type="NCBI Taxonomy" id="679716"/>
    <lineage>
        <taxon>Eukaryota</taxon>
        <taxon>Discoba</taxon>
        <taxon>Euglenozoa</taxon>
        <taxon>Kinetoplastea</taxon>
        <taxon>Metakinetoplastina</taxon>
        <taxon>Trypanosomatida</taxon>
        <taxon>Trypanosomatidae</taxon>
        <taxon>Trypanosoma</taxon>
    </lineage>
</organism>
<dbReference type="Proteomes" id="UP000002316">
    <property type="component" value="Chromosome 10"/>
</dbReference>
<name>D0A1A4_TRYB9</name>
<reference evidence="2" key="1">
    <citation type="journal article" date="2010" name="PLoS Negl. Trop. Dis.">
        <title>The genome sequence of Trypanosoma brucei gambiense, causative agent of chronic human african trypanosomiasis.</title>
        <authorList>
            <person name="Jackson A.P."/>
            <person name="Sanders M."/>
            <person name="Berry A."/>
            <person name="McQuillan J."/>
            <person name="Aslett M.A."/>
            <person name="Quail M.A."/>
            <person name="Chukualim B."/>
            <person name="Capewell P."/>
            <person name="MacLeod A."/>
            <person name="Melville S.E."/>
            <person name="Gibson W."/>
            <person name="Barry J.D."/>
            <person name="Berriman M."/>
            <person name="Hertz-Fowler C."/>
        </authorList>
    </citation>
    <scope>NUCLEOTIDE SEQUENCE [LARGE SCALE GENOMIC DNA]</scope>
    <source>
        <strain evidence="2">MHOM/CI/86/DAL972</strain>
    </source>
</reference>
<gene>
    <name evidence="1" type="ORF">TbgDal_X1270</name>
</gene>
<accession>D0A1A4</accession>
<sequence length="110" mass="12985">MQIKSTDEIVNLIYFFFLSSEETICPKRVDRTGTHVHSYSRLYAKRQIYIIYITYIRVCMCAGKFIPFLTAEHGNLAPTHILNQYYDRHFLYAFYIKQGEGVIYLVSVID</sequence>
<evidence type="ECO:0000313" key="1">
    <source>
        <dbReference type="EMBL" id="CBH15046.1"/>
    </source>
</evidence>
<dbReference type="GeneID" id="23864461"/>
<dbReference type="EMBL" id="FN554973">
    <property type="protein sequence ID" value="CBH15046.1"/>
    <property type="molecule type" value="Genomic_DNA"/>
</dbReference>
<dbReference type="KEGG" id="tbg:TbgDal_X1270"/>
<dbReference type="AlphaFoldDB" id="D0A1A4"/>
<proteinExistence type="predicted"/>
<protein>
    <submittedName>
        <fullName evidence="1">Uncharacterized protein</fullName>
    </submittedName>
</protein>